<dbReference type="Proteomes" id="UP000356253">
    <property type="component" value="Unassembled WGS sequence"/>
</dbReference>
<accession>A0AC61Y7K3</accession>
<evidence type="ECO:0000313" key="1">
    <source>
        <dbReference type="EMBL" id="VVV00393.1"/>
    </source>
</evidence>
<name>A0AC61Y7K3_9FLAO</name>
<reference evidence="1" key="1">
    <citation type="submission" date="2019-09" db="EMBL/GenBank/DDBJ databases">
        <authorList>
            <person name="Rodrigo-Torres L."/>
            <person name="Arahal R. D."/>
            <person name="Lucena T."/>
        </authorList>
    </citation>
    <scope>NUCLEOTIDE SEQUENCE</scope>
    <source>
        <strain evidence="1">ISS653</strain>
    </source>
</reference>
<comment type="caution">
    <text evidence="1">The sequence shown here is derived from an EMBL/GenBank/DDBJ whole genome shotgun (WGS) entry which is preliminary data.</text>
</comment>
<evidence type="ECO:0000313" key="2">
    <source>
        <dbReference type="Proteomes" id="UP000356253"/>
    </source>
</evidence>
<keyword evidence="2" id="KW-1185">Reference proteome</keyword>
<organism evidence="1 2">
    <name type="scientific">Mesonia oceanica</name>
    <dbReference type="NCBI Taxonomy" id="2687242"/>
    <lineage>
        <taxon>Bacteria</taxon>
        <taxon>Pseudomonadati</taxon>
        <taxon>Bacteroidota</taxon>
        <taxon>Flavobacteriia</taxon>
        <taxon>Flavobacteriales</taxon>
        <taxon>Flavobacteriaceae</taxon>
        <taxon>Mesonia</taxon>
    </lineage>
</organism>
<protein>
    <submittedName>
        <fullName evidence="1">Uncharacterized protein</fullName>
    </submittedName>
</protein>
<dbReference type="EMBL" id="CABVMM010000005">
    <property type="protein sequence ID" value="VVV00393.1"/>
    <property type="molecule type" value="Genomic_DNA"/>
</dbReference>
<sequence length="106" mass="11787">MIHTDHHDPAFRYEGLARAAFDNCGKYGDPFGIAAQDVYNSFVPEPTLNGKKALSKVLSKLIVDNSEGEHKDALVELEESVWTSETQQQIITIIDASIDILNQIQD</sequence>
<gene>
    <name evidence="1" type="ORF">FVB9532_01663</name>
</gene>
<proteinExistence type="predicted"/>